<dbReference type="InterPro" id="IPR029062">
    <property type="entry name" value="Class_I_gatase-like"/>
</dbReference>
<dbReference type="PANTHER" id="PTHR30237">
    <property type="entry name" value="MURAMOYLTETRAPEPTIDE CARBOXYPEPTIDASE"/>
    <property type="match status" value="1"/>
</dbReference>
<feature type="domain" description="LD-carboxypeptidase N-terminal" evidence="6">
    <location>
        <begin position="12"/>
        <end position="128"/>
    </location>
</feature>
<dbReference type="EMBL" id="BMBA01000003">
    <property type="protein sequence ID" value="GFZ32917.1"/>
    <property type="molecule type" value="Genomic_DNA"/>
</dbReference>
<dbReference type="InterPro" id="IPR027461">
    <property type="entry name" value="Carboxypeptidase_A_C_sf"/>
</dbReference>
<comment type="similarity">
    <text evidence="1">Belongs to the peptidase S66 family.</text>
</comment>
<dbReference type="InterPro" id="IPR027478">
    <property type="entry name" value="LdcA_N"/>
</dbReference>
<keyword evidence="9" id="KW-1185">Reference proteome</keyword>
<reference evidence="8 9" key="1">
    <citation type="journal article" date="2021" name="Int. J. Syst. Evol. Microbiol.">
        <title>Clostridium zeae sp. nov., isolated from corn silage.</title>
        <authorList>
            <person name="Kobayashi H."/>
            <person name="Tanizawa Y."/>
            <person name="Yagura M."/>
            <person name="Sakamoto M."/>
            <person name="Ohkuma M."/>
            <person name="Tohno M."/>
        </authorList>
    </citation>
    <scope>NUCLEOTIDE SEQUENCE [LARGE SCALE GENOMIC DNA]</scope>
    <source>
        <strain evidence="8 9">CSC2</strain>
    </source>
</reference>
<dbReference type="CDD" id="cd07025">
    <property type="entry name" value="Peptidase_S66"/>
    <property type="match status" value="1"/>
</dbReference>
<accession>A0ABQ1EDP0</accession>
<name>A0ABQ1EDP0_9CLOT</name>
<keyword evidence="2" id="KW-0121">Carboxypeptidase</keyword>
<gene>
    <name evidence="8" type="ORF">CSC2_34430</name>
</gene>
<evidence type="ECO:0000259" key="7">
    <source>
        <dbReference type="Pfam" id="PF17676"/>
    </source>
</evidence>
<dbReference type="Gene3D" id="3.50.30.60">
    <property type="entry name" value="LD-carboxypeptidase A C-terminal domain-like"/>
    <property type="match status" value="1"/>
</dbReference>
<dbReference type="InterPro" id="IPR003507">
    <property type="entry name" value="S66_fam"/>
</dbReference>
<dbReference type="SUPFAM" id="SSF141986">
    <property type="entry name" value="LD-carboxypeptidase A C-terminal domain-like"/>
    <property type="match status" value="1"/>
</dbReference>
<evidence type="ECO:0000256" key="3">
    <source>
        <dbReference type="ARBA" id="ARBA00022670"/>
    </source>
</evidence>
<evidence type="ECO:0000313" key="8">
    <source>
        <dbReference type="EMBL" id="GFZ32917.1"/>
    </source>
</evidence>
<evidence type="ECO:0000256" key="1">
    <source>
        <dbReference type="ARBA" id="ARBA00010233"/>
    </source>
</evidence>
<organism evidence="8 9">
    <name type="scientific">Clostridium zeae</name>
    <dbReference type="NCBI Taxonomy" id="2759022"/>
    <lineage>
        <taxon>Bacteria</taxon>
        <taxon>Bacillati</taxon>
        <taxon>Bacillota</taxon>
        <taxon>Clostridia</taxon>
        <taxon>Eubacteriales</taxon>
        <taxon>Clostridiaceae</taxon>
        <taxon>Clostridium</taxon>
    </lineage>
</organism>
<dbReference type="PANTHER" id="PTHR30237:SF2">
    <property type="entry name" value="MUREIN TETRAPEPTIDE CARBOXYPEPTIDASE"/>
    <property type="match status" value="1"/>
</dbReference>
<protein>
    <submittedName>
        <fullName evidence="8">Peptidase S66</fullName>
    </submittedName>
</protein>
<comment type="caution">
    <text evidence="8">The sequence shown here is derived from an EMBL/GenBank/DDBJ whole genome shotgun (WGS) entry which is preliminary data.</text>
</comment>
<sequence length="305" mass="33996">MLAHGIKFGKTIGIVSPAGCDDAEIIDKKISDFKNLGFNVKVGNHVFDKYGYLAGEDKARACDLMNMFIDDEVDAIVCFRGGYGSARILPYLDLEIIKKHPKIFCGYSDITLILNYLYKKLNLVTFHGPMVKSDFSDLITRDSFLTAIMDNSCNYKIDLNSFDSVQVHNTKNISGKLVGGNLSIICSSLGTPFEIDTNNKILFLEDVNEKIYSIDRMLTQLDLANKLKCCKGFILGNFTPSENDMKEHNFTLNELIAQKILPLKKPTIINLPFGHEYPNITLPVGGSVKIDFEAGSITPVKEFVL</sequence>
<keyword evidence="4" id="KW-0378">Hydrolase</keyword>
<dbReference type="Pfam" id="PF17676">
    <property type="entry name" value="Peptidase_S66C"/>
    <property type="match status" value="1"/>
</dbReference>
<feature type="domain" description="LD-carboxypeptidase C-terminal" evidence="7">
    <location>
        <begin position="174"/>
        <end position="290"/>
    </location>
</feature>
<dbReference type="SUPFAM" id="SSF52317">
    <property type="entry name" value="Class I glutamine amidotransferase-like"/>
    <property type="match status" value="1"/>
</dbReference>
<keyword evidence="5" id="KW-0720">Serine protease</keyword>
<dbReference type="RefSeq" id="WP_206871151.1">
    <property type="nucleotide sequence ID" value="NZ_BMBA01000003.1"/>
</dbReference>
<keyword evidence="3" id="KW-0645">Protease</keyword>
<evidence type="ECO:0000256" key="5">
    <source>
        <dbReference type="ARBA" id="ARBA00022825"/>
    </source>
</evidence>
<evidence type="ECO:0000256" key="4">
    <source>
        <dbReference type="ARBA" id="ARBA00022801"/>
    </source>
</evidence>
<dbReference type="Gene3D" id="3.40.50.10740">
    <property type="entry name" value="Class I glutamine amidotransferase-like"/>
    <property type="match status" value="1"/>
</dbReference>
<dbReference type="InterPro" id="IPR040921">
    <property type="entry name" value="Peptidase_S66C"/>
</dbReference>
<evidence type="ECO:0000256" key="2">
    <source>
        <dbReference type="ARBA" id="ARBA00022645"/>
    </source>
</evidence>
<dbReference type="PIRSF" id="PIRSF028757">
    <property type="entry name" value="LD-carboxypeptidase"/>
    <property type="match status" value="1"/>
</dbReference>
<dbReference type="InterPro" id="IPR040449">
    <property type="entry name" value="Peptidase_S66_N"/>
</dbReference>
<dbReference type="Proteomes" id="UP000663802">
    <property type="component" value="Unassembled WGS sequence"/>
</dbReference>
<evidence type="ECO:0000259" key="6">
    <source>
        <dbReference type="Pfam" id="PF02016"/>
    </source>
</evidence>
<proteinExistence type="inferred from homology"/>
<evidence type="ECO:0000313" key="9">
    <source>
        <dbReference type="Proteomes" id="UP000663802"/>
    </source>
</evidence>
<dbReference type="Pfam" id="PF02016">
    <property type="entry name" value="Peptidase_S66"/>
    <property type="match status" value="1"/>
</dbReference>